<keyword evidence="1" id="KW-0812">Transmembrane</keyword>
<gene>
    <name evidence="2" type="ORF">BCR42DRAFT_182037</name>
</gene>
<protein>
    <submittedName>
        <fullName evidence="2">Uncharacterized protein</fullName>
    </submittedName>
</protein>
<feature type="transmembrane region" description="Helical" evidence="1">
    <location>
        <begin position="41"/>
        <end position="60"/>
    </location>
</feature>
<dbReference type="AlphaFoldDB" id="A0A1X2HYJ4"/>
<keyword evidence="1" id="KW-0472">Membrane</keyword>
<name>A0A1X2HYJ4_9FUNG</name>
<reference evidence="2 3" key="1">
    <citation type="submission" date="2016-07" db="EMBL/GenBank/DDBJ databases">
        <title>Pervasive Adenine N6-methylation of Active Genes in Fungi.</title>
        <authorList>
            <consortium name="DOE Joint Genome Institute"/>
            <person name="Mondo S.J."/>
            <person name="Dannebaum R.O."/>
            <person name="Kuo R.C."/>
            <person name="Labutti K."/>
            <person name="Haridas S."/>
            <person name="Kuo A."/>
            <person name="Salamov A."/>
            <person name="Ahrendt S.R."/>
            <person name="Lipzen A."/>
            <person name="Sullivan W."/>
            <person name="Andreopoulos W.B."/>
            <person name="Clum A."/>
            <person name="Lindquist E."/>
            <person name="Daum C."/>
            <person name="Ramamoorthy G.K."/>
            <person name="Gryganskyi A."/>
            <person name="Culley D."/>
            <person name="Magnuson J.K."/>
            <person name="James T.Y."/>
            <person name="O'Malley M.A."/>
            <person name="Stajich J.E."/>
            <person name="Spatafora J.W."/>
            <person name="Visel A."/>
            <person name="Grigoriev I.V."/>
        </authorList>
    </citation>
    <scope>NUCLEOTIDE SEQUENCE [LARGE SCALE GENOMIC DNA]</scope>
    <source>
        <strain evidence="2 3">NRRL 1336</strain>
    </source>
</reference>
<keyword evidence="1" id="KW-1133">Transmembrane helix</keyword>
<sequence length="61" mass="7153">MHYTHKVSFSFIIFSFFSLFFFSFAMRDLFIFGCLSSSTSSWWHLGNANGTCFLLLLFPYS</sequence>
<dbReference type="EMBL" id="MCGE01000045">
    <property type="protein sequence ID" value="ORZ05277.1"/>
    <property type="molecule type" value="Genomic_DNA"/>
</dbReference>
<organism evidence="2 3">
    <name type="scientific">Absidia repens</name>
    <dbReference type="NCBI Taxonomy" id="90262"/>
    <lineage>
        <taxon>Eukaryota</taxon>
        <taxon>Fungi</taxon>
        <taxon>Fungi incertae sedis</taxon>
        <taxon>Mucoromycota</taxon>
        <taxon>Mucoromycotina</taxon>
        <taxon>Mucoromycetes</taxon>
        <taxon>Mucorales</taxon>
        <taxon>Cunninghamellaceae</taxon>
        <taxon>Absidia</taxon>
    </lineage>
</organism>
<comment type="caution">
    <text evidence="2">The sequence shown here is derived from an EMBL/GenBank/DDBJ whole genome shotgun (WGS) entry which is preliminary data.</text>
</comment>
<accession>A0A1X2HYJ4</accession>
<feature type="transmembrane region" description="Helical" evidence="1">
    <location>
        <begin position="7"/>
        <end position="26"/>
    </location>
</feature>
<keyword evidence="3" id="KW-1185">Reference proteome</keyword>
<dbReference type="Proteomes" id="UP000193560">
    <property type="component" value="Unassembled WGS sequence"/>
</dbReference>
<evidence type="ECO:0000313" key="3">
    <source>
        <dbReference type="Proteomes" id="UP000193560"/>
    </source>
</evidence>
<evidence type="ECO:0000313" key="2">
    <source>
        <dbReference type="EMBL" id="ORZ05277.1"/>
    </source>
</evidence>
<evidence type="ECO:0000256" key="1">
    <source>
        <dbReference type="SAM" id="Phobius"/>
    </source>
</evidence>
<proteinExistence type="predicted"/>